<organism evidence="8 9">
    <name type="scientific">Tremella mesenterica</name>
    <name type="common">Jelly fungus</name>
    <dbReference type="NCBI Taxonomy" id="5217"/>
    <lineage>
        <taxon>Eukaryota</taxon>
        <taxon>Fungi</taxon>
        <taxon>Dikarya</taxon>
        <taxon>Basidiomycota</taxon>
        <taxon>Agaricomycotina</taxon>
        <taxon>Tremellomycetes</taxon>
        <taxon>Tremellales</taxon>
        <taxon>Tremellaceae</taxon>
        <taxon>Tremella</taxon>
    </lineage>
</organism>
<feature type="region of interest" description="Disordered" evidence="6">
    <location>
        <begin position="218"/>
        <end position="288"/>
    </location>
</feature>
<comment type="caution">
    <text evidence="8">The sequence shown here is derived from an EMBL/GenBank/DDBJ whole genome shotgun (WGS) entry which is preliminary data.</text>
</comment>
<keyword evidence="3 5" id="KW-0645">Protease</keyword>
<sequence length="931" mass="99885">MGSRLRRAFKTQSTLPNQQSTLFLTPAELEKKAITDAYWQLADSLEDGKGKGKEIERLWGLENFGNTCYCNSVLQALYACQPLRQFIEAYPDVPAPISPLGPPPGSNLFAPLTPSASVGSPVTSKSNPFDNAAVNGTIKSPTPKDKPRWGLGKRPSSSTGGPPTLAPTQNLAAPPSQEEATPSVIKADTSILIANPNQPPPSVFETIQTLFYHLSHSAPHQPIAPKPANTNGNTAQTASILPANGQSPGTSNTSSGNNASQGPPLLASLPPPSAPRGGGPYAAGTLGRGVVRPDDLLKTVKKENEMFRGMSQQDAHEFLGWLLNHVAEDVERVDKHLRAEGRAPTMAKGHGKTFVHNLFEGVLTNETRCLSCEMTSSRDESFLDLSIDIEQHTSVTACLRQFSASEMLCQKNKFYCDSCCGLQEAEKRMKIKRLPNVLALHLKRFKYQESLGRYTKLFYRVPFPLELRLPNTSDDAENPDRLYELFAVVVHIGNGPHHGHYVAMVRSAGRWVMCDDENVEPIEEKDIYRYFGDYPSGAGYVLFYQAVDLDLSQLGLILPSPTPTSPTTPTPINHLESESILLHGNHENSTPILKVETIVSSNIPRDTSISPSSPLSASTAKGLPTINITRRTSVPIERQLGFIPLSSPEIMKTEPISPPATSPSVGERRESSSWLSRMAGNKDKKPENIRRSSEMTINPSISPKNVQRQLTDKGKSGNTTFTGLGVNVPLNNIPNPNDNSQIKNLITPPRPTTQTNLRPNSNLINTPTSIQNPILSPGVGKNIVEISPNVMSSSFISNISGITSTTSTSLSPSTNTSMGGSVHNNSGSGRLSGQGNVLVSAQSPGNLQTRSPVQGQGQGQEGGNGNGSGGIGIGISGALGRKSSSSGLSRERTVSTGSTASLSRRISGISRSSSKALKLGFGISKKKEIKE</sequence>
<dbReference type="InParanoid" id="A0A4Q1BBJ2"/>
<comment type="similarity">
    <text evidence="2 5">Belongs to the peptidase C19 family.</text>
</comment>
<dbReference type="Pfam" id="PF00443">
    <property type="entry name" value="UCH"/>
    <property type="match status" value="1"/>
</dbReference>
<dbReference type="InterPro" id="IPR018200">
    <property type="entry name" value="USP_CS"/>
</dbReference>
<dbReference type="InterPro" id="IPR050164">
    <property type="entry name" value="Peptidase_C19"/>
</dbReference>
<evidence type="ECO:0000256" key="2">
    <source>
        <dbReference type="ARBA" id="ARBA00009085"/>
    </source>
</evidence>
<feature type="compositionally biased region" description="Polar residues" evidence="6">
    <location>
        <begin position="155"/>
        <end position="171"/>
    </location>
</feature>
<feature type="compositionally biased region" description="Polar residues" evidence="6">
    <location>
        <begin position="228"/>
        <end position="239"/>
    </location>
</feature>
<dbReference type="InterPro" id="IPR001394">
    <property type="entry name" value="Peptidase_C19_UCH"/>
</dbReference>
<dbReference type="Gene3D" id="3.90.70.10">
    <property type="entry name" value="Cysteine proteinases"/>
    <property type="match status" value="1"/>
</dbReference>
<dbReference type="InterPro" id="IPR028889">
    <property type="entry name" value="USP"/>
</dbReference>
<evidence type="ECO:0000313" key="9">
    <source>
        <dbReference type="Proteomes" id="UP000289152"/>
    </source>
</evidence>
<dbReference type="GO" id="GO:0005634">
    <property type="term" value="C:nucleus"/>
    <property type="evidence" value="ECO:0007669"/>
    <property type="project" value="TreeGrafter"/>
</dbReference>
<dbReference type="PANTHER" id="PTHR24006">
    <property type="entry name" value="UBIQUITIN CARBOXYL-TERMINAL HYDROLASE"/>
    <property type="match status" value="1"/>
</dbReference>
<dbReference type="CDD" id="cd02257">
    <property type="entry name" value="Peptidase_C19"/>
    <property type="match status" value="1"/>
</dbReference>
<keyword evidence="5" id="KW-0788">Thiol protease</keyword>
<dbReference type="FunCoup" id="A0A4Q1BBJ2">
    <property type="interactions" value="263"/>
</dbReference>
<dbReference type="AlphaFoldDB" id="A0A4Q1BBJ2"/>
<dbReference type="VEuPathDB" id="FungiDB:TREMEDRAFT_22545"/>
<feature type="region of interest" description="Disordered" evidence="6">
    <location>
        <begin position="804"/>
        <end position="912"/>
    </location>
</feature>
<dbReference type="PROSITE" id="PS00973">
    <property type="entry name" value="USP_2"/>
    <property type="match status" value="1"/>
</dbReference>
<feature type="compositionally biased region" description="Low complexity" evidence="6">
    <location>
        <begin position="804"/>
        <end position="817"/>
    </location>
</feature>
<feature type="compositionally biased region" description="Polar residues" evidence="6">
    <location>
        <begin position="114"/>
        <end position="129"/>
    </location>
</feature>
<evidence type="ECO:0000256" key="3">
    <source>
        <dbReference type="ARBA" id="ARBA00022670"/>
    </source>
</evidence>
<dbReference type="Proteomes" id="UP000289152">
    <property type="component" value="Unassembled WGS sequence"/>
</dbReference>
<dbReference type="SUPFAM" id="SSF54001">
    <property type="entry name" value="Cysteine proteinases"/>
    <property type="match status" value="1"/>
</dbReference>
<dbReference type="STRING" id="5217.A0A4Q1BBJ2"/>
<dbReference type="OrthoDB" id="27652at2759"/>
<feature type="compositionally biased region" description="Gly residues" evidence="6">
    <location>
        <begin position="856"/>
        <end position="877"/>
    </location>
</feature>
<evidence type="ECO:0000313" key="8">
    <source>
        <dbReference type="EMBL" id="RXK35437.1"/>
    </source>
</evidence>
<feature type="compositionally biased region" description="Low complexity" evidence="6">
    <location>
        <begin position="900"/>
        <end position="912"/>
    </location>
</feature>
<dbReference type="GO" id="GO:0016579">
    <property type="term" value="P:protein deubiquitination"/>
    <property type="evidence" value="ECO:0007669"/>
    <property type="project" value="InterPro"/>
</dbReference>
<dbReference type="InterPro" id="IPR038765">
    <property type="entry name" value="Papain-like_cys_pep_sf"/>
</dbReference>
<gene>
    <name evidence="8" type="ORF">M231_07292</name>
</gene>
<dbReference type="GO" id="GO:0006508">
    <property type="term" value="P:proteolysis"/>
    <property type="evidence" value="ECO:0007669"/>
    <property type="project" value="UniProtKB-KW"/>
</dbReference>
<reference evidence="8 9" key="1">
    <citation type="submission" date="2016-06" db="EMBL/GenBank/DDBJ databases">
        <title>Evolution of pathogenesis and genome organization in the Tremellales.</title>
        <authorList>
            <person name="Cuomo C."/>
            <person name="Litvintseva A."/>
            <person name="Heitman J."/>
            <person name="Chen Y."/>
            <person name="Sun S."/>
            <person name="Springer D."/>
            <person name="Dromer F."/>
            <person name="Young S."/>
            <person name="Zeng Q."/>
            <person name="Chapman S."/>
            <person name="Gujja S."/>
            <person name="Saif S."/>
            <person name="Birren B."/>
        </authorList>
    </citation>
    <scope>NUCLEOTIDE SEQUENCE [LARGE SCALE GENOMIC DNA]</scope>
    <source>
        <strain evidence="8 9">ATCC 28783</strain>
    </source>
</reference>
<comment type="catalytic activity">
    <reaction evidence="1 5">
        <text>Thiol-dependent hydrolysis of ester, thioester, amide, peptide and isopeptide bonds formed by the C-terminal Gly of ubiquitin (a 76-residue protein attached to proteins as an intracellular targeting signal).</text>
        <dbReference type="EC" id="3.4.19.12"/>
    </reaction>
</comment>
<dbReference type="PROSITE" id="PS50235">
    <property type="entry name" value="USP_3"/>
    <property type="match status" value="1"/>
</dbReference>
<accession>A0A4Q1BBJ2</accession>
<evidence type="ECO:0000259" key="7">
    <source>
        <dbReference type="PROSITE" id="PS50235"/>
    </source>
</evidence>
<evidence type="ECO:0000256" key="5">
    <source>
        <dbReference type="RuleBase" id="RU366025"/>
    </source>
</evidence>
<feature type="compositionally biased region" description="Basic and acidic residues" evidence="6">
    <location>
        <begin position="680"/>
        <end position="693"/>
    </location>
</feature>
<dbReference type="PROSITE" id="PS00972">
    <property type="entry name" value="USP_1"/>
    <property type="match status" value="1"/>
</dbReference>
<feature type="compositionally biased region" description="Polar residues" evidence="6">
    <location>
        <begin position="818"/>
        <end position="853"/>
    </location>
</feature>
<feature type="region of interest" description="Disordered" evidence="6">
    <location>
        <begin position="106"/>
        <end position="182"/>
    </location>
</feature>
<keyword evidence="9" id="KW-1185">Reference proteome</keyword>
<evidence type="ECO:0000256" key="1">
    <source>
        <dbReference type="ARBA" id="ARBA00000707"/>
    </source>
</evidence>
<evidence type="ECO:0000256" key="4">
    <source>
        <dbReference type="ARBA" id="ARBA00022801"/>
    </source>
</evidence>
<dbReference type="CDD" id="cd02663">
    <property type="entry name" value="Peptidase_C19G"/>
    <property type="match status" value="1"/>
</dbReference>
<name>A0A4Q1BBJ2_TREME</name>
<dbReference type="PANTHER" id="PTHR24006:SF733">
    <property type="entry name" value="RE52890P"/>
    <property type="match status" value="1"/>
</dbReference>
<keyword evidence="5" id="KW-0833">Ubl conjugation pathway</keyword>
<dbReference type="EC" id="3.4.19.12" evidence="5"/>
<feature type="compositionally biased region" description="Low complexity" evidence="6">
    <location>
        <begin position="878"/>
        <end position="888"/>
    </location>
</feature>
<feature type="region of interest" description="Disordered" evidence="6">
    <location>
        <begin position="649"/>
        <end position="710"/>
    </location>
</feature>
<feature type="domain" description="USP" evidence="7">
    <location>
        <begin position="59"/>
        <end position="547"/>
    </location>
</feature>
<evidence type="ECO:0000256" key="6">
    <source>
        <dbReference type="SAM" id="MobiDB-lite"/>
    </source>
</evidence>
<dbReference type="GO" id="GO:0004843">
    <property type="term" value="F:cysteine-type deubiquitinase activity"/>
    <property type="evidence" value="ECO:0007669"/>
    <property type="project" value="UniProtKB-UniRule"/>
</dbReference>
<feature type="compositionally biased region" description="Polar residues" evidence="6">
    <location>
        <begin position="752"/>
        <end position="769"/>
    </location>
</feature>
<proteinExistence type="inferred from homology"/>
<protein>
    <recommendedName>
        <fullName evidence="5">Ubiquitin carboxyl-terminal hydrolase</fullName>
        <ecNumber evidence="5">3.4.19.12</ecNumber>
    </recommendedName>
</protein>
<feature type="compositionally biased region" description="Polar residues" evidence="6">
    <location>
        <begin position="694"/>
        <end position="709"/>
    </location>
</feature>
<feature type="region of interest" description="Disordered" evidence="6">
    <location>
        <begin position="750"/>
        <end position="769"/>
    </location>
</feature>
<dbReference type="GO" id="GO:0005829">
    <property type="term" value="C:cytosol"/>
    <property type="evidence" value="ECO:0007669"/>
    <property type="project" value="TreeGrafter"/>
</dbReference>
<keyword evidence="4 5" id="KW-0378">Hydrolase</keyword>
<dbReference type="EMBL" id="SDIL01000136">
    <property type="protein sequence ID" value="RXK35437.1"/>
    <property type="molecule type" value="Genomic_DNA"/>
</dbReference>
<feature type="compositionally biased region" description="Low complexity" evidence="6">
    <location>
        <begin position="244"/>
        <end position="268"/>
    </location>
</feature>